<feature type="domain" description="VWFA" evidence="3">
    <location>
        <begin position="366"/>
        <end position="546"/>
    </location>
</feature>
<dbReference type="InterPro" id="IPR041628">
    <property type="entry name" value="ChlI/MoxR_AAA_lid"/>
</dbReference>
<dbReference type="CDD" id="cd01451">
    <property type="entry name" value="vWA_Magnesium_chelatase"/>
    <property type="match status" value="1"/>
</dbReference>
<feature type="compositionally biased region" description="Low complexity" evidence="2">
    <location>
        <begin position="284"/>
        <end position="299"/>
    </location>
</feature>
<comment type="similarity">
    <text evidence="1">Belongs to the Mg-chelatase subunits D/I family.</text>
</comment>
<dbReference type="SMART" id="SM00327">
    <property type="entry name" value="VWA"/>
    <property type="match status" value="1"/>
</dbReference>
<dbReference type="AlphaFoldDB" id="A0A5S3PCZ0"/>
<dbReference type="EMBL" id="VANS01000006">
    <property type="protein sequence ID" value="TMM50635.1"/>
    <property type="molecule type" value="Genomic_DNA"/>
</dbReference>
<evidence type="ECO:0000313" key="5">
    <source>
        <dbReference type="Proteomes" id="UP000309550"/>
    </source>
</evidence>
<accession>A0A5S3PCZ0</accession>
<name>A0A5S3PCZ0_9RHOB</name>
<gene>
    <name evidence="4" type="ORF">FDT80_17065</name>
</gene>
<dbReference type="InterPro" id="IPR041702">
    <property type="entry name" value="BchD/ChlD_VWA"/>
</dbReference>
<dbReference type="InterPro" id="IPR036465">
    <property type="entry name" value="vWFA_dom_sf"/>
</dbReference>
<feature type="region of interest" description="Disordered" evidence="2">
    <location>
        <begin position="277"/>
        <end position="317"/>
    </location>
</feature>
<comment type="caution">
    <text evidence="4">The sequence shown here is derived from an EMBL/GenBank/DDBJ whole genome shotgun (WGS) entry which is preliminary data.</text>
</comment>
<dbReference type="PANTHER" id="PTHR43473:SF2">
    <property type="entry name" value="MAGNESIUM-CHELATASE SUBUNIT CHLD, CHLOROPLASTIC"/>
    <property type="match status" value="1"/>
</dbReference>
<dbReference type="SUPFAM" id="SSF52540">
    <property type="entry name" value="P-loop containing nucleoside triphosphate hydrolases"/>
    <property type="match status" value="1"/>
</dbReference>
<proteinExistence type="inferred from homology"/>
<feature type="region of interest" description="Disordered" evidence="2">
    <location>
        <begin position="229"/>
        <end position="260"/>
    </location>
</feature>
<dbReference type="Pfam" id="PF17863">
    <property type="entry name" value="AAA_lid_2"/>
    <property type="match status" value="1"/>
</dbReference>
<evidence type="ECO:0000313" key="4">
    <source>
        <dbReference type="EMBL" id="TMM50635.1"/>
    </source>
</evidence>
<organism evidence="4 5">
    <name type="scientific">Sulfitobacter sabulilitoris</name>
    <dbReference type="NCBI Taxonomy" id="2562655"/>
    <lineage>
        <taxon>Bacteria</taxon>
        <taxon>Pseudomonadati</taxon>
        <taxon>Pseudomonadota</taxon>
        <taxon>Alphaproteobacteria</taxon>
        <taxon>Rhodobacterales</taxon>
        <taxon>Roseobacteraceae</taxon>
        <taxon>Sulfitobacter</taxon>
    </lineage>
</organism>
<dbReference type="Proteomes" id="UP000309550">
    <property type="component" value="Unassembled WGS sequence"/>
</dbReference>
<dbReference type="NCBIfam" id="NF009943">
    <property type="entry name" value="PRK13406.1"/>
    <property type="match status" value="1"/>
</dbReference>
<dbReference type="Pfam" id="PF13519">
    <property type="entry name" value="VWA_2"/>
    <property type="match status" value="1"/>
</dbReference>
<dbReference type="OrthoDB" id="9775079at2"/>
<evidence type="ECO:0000256" key="1">
    <source>
        <dbReference type="ARBA" id="ARBA00005799"/>
    </source>
</evidence>
<dbReference type="InterPro" id="IPR002035">
    <property type="entry name" value="VWF_A"/>
</dbReference>
<sequence length="549" mass="57461">MDLGDSWQRAHLALRLLAIDPSGLGGAVIRMRASPDRDALLHALGALPHPVRRIHPAIADDQLFGGLDLSATLKTGQVSFTKGFFQSPATLLLIMAERCDRALAGKLSQQIDQTTTHCLIALDEGADDQENAPASLADRLAFHIEPAGRRPIAVSVPAGTGPDTPATVKASGEDIQTLSDLATHFGISSLRAPILALRAARAHASLHGRVTLDQSDLEAAAALVYPHRATRVPDPQDRASPPPAPSQDANGTDDTETALPDGDMLIDAVKAALPPGLLEGGVPAGTTSRASGAGAGQARKSNRRGRPLPSRPGRLDGRNRIDLVATLRAAAPWQTIRRKARPDVAGLIIRPADIRVKRHQDHSDRLLIFAVDASGSAAMSRLNEAKGAVELLLAEAYAARDHVALISFRGIAADVMLPPTRSLVQTKRRLAELPGGGGTPLAAGLQHAAQMAHQAASRGLSPTVVVLTDGRANIALDGTANRAQATKDADRIAAMLRGQGVQGLVIDMSTRPQAALRTLAALLGAPYLPLPRADAQRLTDAVGTAIGRP</sequence>
<dbReference type="PROSITE" id="PS50234">
    <property type="entry name" value="VWFA"/>
    <property type="match status" value="1"/>
</dbReference>
<evidence type="ECO:0000256" key="2">
    <source>
        <dbReference type="SAM" id="MobiDB-lite"/>
    </source>
</evidence>
<dbReference type="PANTHER" id="PTHR43473">
    <property type="entry name" value="MAGNESIUM-CHELATASE SUBUNIT CHLD, CHLOROPLASTIC"/>
    <property type="match status" value="1"/>
</dbReference>
<dbReference type="Gene3D" id="1.10.8.80">
    <property type="entry name" value="Magnesium chelatase subunit I, C-Terminal domain"/>
    <property type="match status" value="1"/>
</dbReference>
<reference evidence="4 5" key="1">
    <citation type="submission" date="2019-05" db="EMBL/GenBank/DDBJ databases">
        <title>Sulfitobacter sabulilitoris sp. nov., isolated from a marine sand.</title>
        <authorList>
            <person name="Yoon J.-H."/>
        </authorList>
    </citation>
    <scope>NUCLEOTIDE SEQUENCE [LARGE SCALE GENOMIC DNA]</scope>
    <source>
        <strain evidence="4 5">HSMS-29</strain>
    </source>
</reference>
<keyword evidence="5" id="KW-1185">Reference proteome</keyword>
<dbReference type="Gene3D" id="3.40.50.410">
    <property type="entry name" value="von Willebrand factor, type A domain"/>
    <property type="match status" value="1"/>
</dbReference>
<dbReference type="InterPro" id="IPR027417">
    <property type="entry name" value="P-loop_NTPase"/>
</dbReference>
<protein>
    <submittedName>
        <fullName evidence="4">Magnesium chelatase subunit D</fullName>
    </submittedName>
</protein>
<dbReference type="SUPFAM" id="SSF53300">
    <property type="entry name" value="vWA-like"/>
    <property type="match status" value="1"/>
</dbReference>
<evidence type="ECO:0000259" key="3">
    <source>
        <dbReference type="PROSITE" id="PS50234"/>
    </source>
</evidence>